<reference evidence="1 2" key="1">
    <citation type="submission" date="2023-03" db="EMBL/GenBank/DDBJ databases">
        <title>High recombination rates correlate with genetic variation in Cardiocondyla obscurior ants.</title>
        <authorList>
            <person name="Errbii M."/>
        </authorList>
    </citation>
    <scope>NUCLEOTIDE SEQUENCE [LARGE SCALE GENOMIC DNA]</scope>
    <source>
        <strain evidence="1">Alpha-2009</strain>
        <tissue evidence="1">Whole body</tissue>
    </source>
</reference>
<comment type="caution">
    <text evidence="1">The sequence shown here is derived from an EMBL/GenBank/DDBJ whole genome shotgun (WGS) entry which is preliminary data.</text>
</comment>
<dbReference type="AlphaFoldDB" id="A0AAW2FRU5"/>
<name>A0AAW2FRU5_9HYME</name>
<evidence type="ECO:0000313" key="1">
    <source>
        <dbReference type="EMBL" id="KAL0118704.1"/>
    </source>
</evidence>
<protein>
    <submittedName>
        <fullName evidence="1">Uncharacterized protein</fullName>
    </submittedName>
</protein>
<evidence type="ECO:0000313" key="2">
    <source>
        <dbReference type="Proteomes" id="UP001430953"/>
    </source>
</evidence>
<dbReference type="Proteomes" id="UP001430953">
    <property type="component" value="Unassembled WGS sequence"/>
</dbReference>
<sequence length="81" mass="9201">MNIVITNIDSQCVNSTRNSTRTGKKSCDGFYTSSFRNRKKWKHFSGRETVKKEIISGIVSEMKSVRGGKKYSCFESSVLHC</sequence>
<gene>
    <name evidence="1" type="ORF">PUN28_009399</name>
</gene>
<dbReference type="EMBL" id="JADYXP020000008">
    <property type="protein sequence ID" value="KAL0118704.1"/>
    <property type="molecule type" value="Genomic_DNA"/>
</dbReference>
<organism evidence="1 2">
    <name type="scientific">Cardiocondyla obscurior</name>
    <dbReference type="NCBI Taxonomy" id="286306"/>
    <lineage>
        <taxon>Eukaryota</taxon>
        <taxon>Metazoa</taxon>
        <taxon>Ecdysozoa</taxon>
        <taxon>Arthropoda</taxon>
        <taxon>Hexapoda</taxon>
        <taxon>Insecta</taxon>
        <taxon>Pterygota</taxon>
        <taxon>Neoptera</taxon>
        <taxon>Endopterygota</taxon>
        <taxon>Hymenoptera</taxon>
        <taxon>Apocrita</taxon>
        <taxon>Aculeata</taxon>
        <taxon>Formicoidea</taxon>
        <taxon>Formicidae</taxon>
        <taxon>Myrmicinae</taxon>
        <taxon>Cardiocondyla</taxon>
    </lineage>
</organism>
<accession>A0AAW2FRU5</accession>
<proteinExistence type="predicted"/>
<keyword evidence="2" id="KW-1185">Reference proteome</keyword>